<organism evidence="1 2">
    <name type="scientific">Paraburkholderia edwinii</name>
    <dbReference type="NCBI Taxonomy" id="2861782"/>
    <lineage>
        <taxon>Bacteria</taxon>
        <taxon>Pseudomonadati</taxon>
        <taxon>Pseudomonadota</taxon>
        <taxon>Betaproteobacteria</taxon>
        <taxon>Burkholderiales</taxon>
        <taxon>Burkholderiaceae</taxon>
        <taxon>Paraburkholderia</taxon>
    </lineage>
</organism>
<accession>A0ABX8UMH1</accession>
<reference evidence="1 2" key="1">
    <citation type="submission" date="2021-07" db="EMBL/GenBank/DDBJ databases">
        <title>Paraburkholderia edwinii protects Aspergillus sp. from phenazines by acting as a toxin sponge.</title>
        <authorList>
            <person name="Dahlstrom K.M."/>
            <person name="Newman D.K."/>
        </authorList>
    </citation>
    <scope>NUCLEOTIDE SEQUENCE [LARGE SCALE GENOMIC DNA]</scope>
    <source>
        <strain evidence="1 2">Pe01</strain>
    </source>
</reference>
<dbReference type="EMBL" id="CP080095">
    <property type="protein sequence ID" value="QYD68168.1"/>
    <property type="molecule type" value="Genomic_DNA"/>
</dbReference>
<evidence type="ECO:0000313" key="1">
    <source>
        <dbReference type="EMBL" id="QYD68168.1"/>
    </source>
</evidence>
<dbReference type="RefSeq" id="WP_219797561.1">
    <property type="nucleotide sequence ID" value="NZ_CP080095.1"/>
</dbReference>
<gene>
    <name evidence="1" type="ORF">KZJ38_18105</name>
</gene>
<sequence length="84" mass="9730">MHMPEVSRFQYTRGHGQRRTYDVTLNVTRKNSGIYAYAAWVQFQAEYKGSGLMLPLVATTREHAIHEARTRIQKEIDHLIGVVE</sequence>
<name>A0ABX8UMH1_9BURK</name>
<evidence type="ECO:0000313" key="2">
    <source>
        <dbReference type="Proteomes" id="UP000826462"/>
    </source>
</evidence>
<protein>
    <recommendedName>
        <fullName evidence="3">Integrase-like protein</fullName>
    </recommendedName>
</protein>
<evidence type="ECO:0008006" key="3">
    <source>
        <dbReference type="Google" id="ProtNLM"/>
    </source>
</evidence>
<dbReference type="Proteomes" id="UP000826462">
    <property type="component" value="Chromosome 1"/>
</dbReference>
<keyword evidence="2" id="KW-1185">Reference proteome</keyword>
<proteinExistence type="predicted"/>